<keyword evidence="8" id="KW-0282">Flagellum</keyword>
<dbReference type="Pfam" id="PF00460">
    <property type="entry name" value="Flg_bb_rod"/>
    <property type="match status" value="1"/>
</dbReference>
<accession>A0A975K6S2</accession>
<dbReference type="RefSeq" id="WP_212609341.1">
    <property type="nucleotide sequence ID" value="NZ_CP073910.1"/>
</dbReference>
<evidence type="ECO:0000313" key="8">
    <source>
        <dbReference type="EMBL" id="QUT05843.1"/>
    </source>
</evidence>
<dbReference type="PANTHER" id="PTHR30435:SF1">
    <property type="entry name" value="FLAGELLAR HOOK PROTEIN FLGE"/>
    <property type="match status" value="1"/>
</dbReference>
<dbReference type="PANTHER" id="PTHR30435">
    <property type="entry name" value="FLAGELLAR PROTEIN"/>
    <property type="match status" value="1"/>
</dbReference>
<evidence type="ECO:0000256" key="4">
    <source>
        <dbReference type="RuleBase" id="RU362116"/>
    </source>
</evidence>
<keyword evidence="3 4" id="KW-0975">Bacterial flagellum</keyword>
<dbReference type="InterPro" id="IPR019776">
    <property type="entry name" value="Flagellar_basal_body_rod_CS"/>
</dbReference>
<dbReference type="NCBIfam" id="TIGR03506">
    <property type="entry name" value="FlgEFG_subfam"/>
    <property type="match status" value="2"/>
</dbReference>
<evidence type="ECO:0000256" key="2">
    <source>
        <dbReference type="ARBA" id="ARBA00009677"/>
    </source>
</evidence>
<evidence type="ECO:0000313" key="9">
    <source>
        <dbReference type="Proteomes" id="UP000681425"/>
    </source>
</evidence>
<sequence length="281" mass="29218">MSFYISLSGLKAAQTDLSTIANNVANVNSTGFKKSRANFGDIFSAAPMQTTTQVSGQGTRTIGIQQQFTQGTVESTDKTLDVAITGEGFFTVKGAGTNGAVSYTRNGAFSITEDRNVVDTTGAHLQVLPVDATTGEITGNAASDLSDLVVPLLKPKAAPTDPDVQLSSLAVSETGLISATWADGTTTPLGNIAMATFASQDSLRQKGDAHWAATLQSGDAQYGSGNQGSFGSVRSGSLERSNVDITEELVALINAQRNFQANAKAIETASNITQTVVQIRT</sequence>
<dbReference type="GO" id="GO:0071978">
    <property type="term" value="P:bacterial-type flagellum-dependent swarming motility"/>
    <property type="evidence" value="ECO:0007669"/>
    <property type="project" value="TreeGrafter"/>
</dbReference>
<keyword evidence="8" id="KW-0966">Cell projection</keyword>
<dbReference type="Pfam" id="PF06429">
    <property type="entry name" value="Flg_bbr_C"/>
    <property type="match status" value="1"/>
</dbReference>
<dbReference type="GO" id="GO:0005829">
    <property type="term" value="C:cytosol"/>
    <property type="evidence" value="ECO:0007669"/>
    <property type="project" value="TreeGrafter"/>
</dbReference>
<dbReference type="InterPro" id="IPR037925">
    <property type="entry name" value="FlgE/F/G-like"/>
</dbReference>
<evidence type="ECO:0000259" key="5">
    <source>
        <dbReference type="Pfam" id="PF00460"/>
    </source>
</evidence>
<dbReference type="SUPFAM" id="SSF117143">
    <property type="entry name" value="Flagellar hook protein flgE"/>
    <property type="match status" value="1"/>
</dbReference>
<evidence type="ECO:0000256" key="1">
    <source>
        <dbReference type="ARBA" id="ARBA00004117"/>
    </source>
</evidence>
<dbReference type="GO" id="GO:0009425">
    <property type="term" value="C:bacterial-type flagellum basal body"/>
    <property type="evidence" value="ECO:0007669"/>
    <property type="project" value="UniProtKB-SubCell"/>
</dbReference>
<dbReference type="InterPro" id="IPR053967">
    <property type="entry name" value="LlgE_F_G-like_D1"/>
</dbReference>
<feature type="domain" description="Flagellar basal-body/hook protein C-terminal" evidence="6">
    <location>
        <begin position="235"/>
        <end position="279"/>
    </location>
</feature>
<dbReference type="PROSITE" id="PS00588">
    <property type="entry name" value="FLAGELLA_BB_ROD"/>
    <property type="match status" value="1"/>
</dbReference>
<comment type="similarity">
    <text evidence="2 4">Belongs to the flagella basal body rod proteins family.</text>
</comment>
<dbReference type="GO" id="GO:0009424">
    <property type="term" value="C:bacterial-type flagellum hook"/>
    <property type="evidence" value="ECO:0007669"/>
    <property type="project" value="TreeGrafter"/>
</dbReference>
<reference evidence="8" key="1">
    <citation type="submission" date="2021-04" db="EMBL/GenBank/DDBJ databases">
        <title>Isolation of p-tert-butylphenol degrading bacteria Sphingobium phenoxybenzoativorans Tas13 from active sludge.</title>
        <authorList>
            <person name="Li Y."/>
        </authorList>
    </citation>
    <scope>NUCLEOTIDE SEQUENCE</scope>
    <source>
        <strain evidence="8">Tas13</strain>
    </source>
</reference>
<evidence type="ECO:0000256" key="3">
    <source>
        <dbReference type="ARBA" id="ARBA00023143"/>
    </source>
</evidence>
<comment type="subcellular location">
    <subcellularLocation>
        <location evidence="1 4">Bacterial flagellum basal body</location>
    </subcellularLocation>
</comment>
<dbReference type="Pfam" id="PF22692">
    <property type="entry name" value="LlgE_F_G_D1"/>
    <property type="match status" value="1"/>
</dbReference>
<dbReference type="Proteomes" id="UP000681425">
    <property type="component" value="Chromosome"/>
</dbReference>
<gene>
    <name evidence="8" type="ORF">KFK14_23395</name>
</gene>
<organism evidence="8 9">
    <name type="scientific">Sphingobium phenoxybenzoativorans</name>
    <dbReference type="NCBI Taxonomy" id="1592790"/>
    <lineage>
        <taxon>Bacteria</taxon>
        <taxon>Pseudomonadati</taxon>
        <taxon>Pseudomonadota</taxon>
        <taxon>Alphaproteobacteria</taxon>
        <taxon>Sphingomonadales</taxon>
        <taxon>Sphingomonadaceae</taxon>
        <taxon>Sphingobium</taxon>
    </lineage>
</organism>
<protein>
    <recommendedName>
        <fullName evidence="4">Flagellar hook protein FlgE</fullName>
    </recommendedName>
</protein>
<feature type="domain" description="Flagellar basal body rod protein N-terminal" evidence="5">
    <location>
        <begin position="3"/>
        <end position="33"/>
    </location>
</feature>
<proteinExistence type="inferred from homology"/>
<comment type="function">
    <text evidence="4">A flexible structure which links the flagellar filament to the drive apparatus in the basal body.</text>
</comment>
<keyword evidence="9" id="KW-1185">Reference proteome</keyword>
<evidence type="ECO:0000259" key="7">
    <source>
        <dbReference type="Pfam" id="PF22692"/>
    </source>
</evidence>
<dbReference type="AlphaFoldDB" id="A0A975K6S2"/>
<dbReference type="InterPro" id="IPR001444">
    <property type="entry name" value="Flag_bb_rod_N"/>
</dbReference>
<dbReference type="InterPro" id="IPR020013">
    <property type="entry name" value="Flagellar_FlgE/F/G"/>
</dbReference>
<evidence type="ECO:0000259" key="6">
    <source>
        <dbReference type="Pfam" id="PF06429"/>
    </source>
</evidence>
<dbReference type="InterPro" id="IPR010930">
    <property type="entry name" value="Flg_bb/hook_C_dom"/>
</dbReference>
<keyword evidence="8" id="KW-0969">Cilium</keyword>
<feature type="domain" description="Flagellar hook protein FlgE/F/G-like D1" evidence="7">
    <location>
        <begin position="83"/>
        <end position="179"/>
    </location>
</feature>
<dbReference type="EMBL" id="CP073910">
    <property type="protein sequence ID" value="QUT05843.1"/>
    <property type="molecule type" value="Genomic_DNA"/>
</dbReference>
<name>A0A975K6S2_9SPHN</name>
<dbReference type="KEGG" id="spph:KFK14_23395"/>